<keyword evidence="6" id="KW-1185">Reference proteome</keyword>
<dbReference type="Pfam" id="PF00248">
    <property type="entry name" value="Aldo_ket_red"/>
    <property type="match status" value="1"/>
</dbReference>
<dbReference type="Proteomes" id="UP000574317">
    <property type="component" value="Unassembled WGS sequence"/>
</dbReference>
<comment type="similarity">
    <text evidence="1">Belongs to the aldo/keto reductase family.</text>
</comment>
<keyword evidence="2" id="KW-0521">NADP</keyword>
<dbReference type="InterPro" id="IPR023210">
    <property type="entry name" value="NADP_OxRdtase_dom"/>
</dbReference>
<dbReference type="PANTHER" id="PTHR43827">
    <property type="entry name" value="2,5-DIKETO-D-GLUCONIC ACID REDUCTASE"/>
    <property type="match status" value="1"/>
</dbReference>
<dbReference type="PRINTS" id="PR00069">
    <property type="entry name" value="ALDKETRDTASE"/>
</dbReference>
<accession>A0A8H5IK61</accession>
<evidence type="ECO:0000256" key="1">
    <source>
        <dbReference type="ARBA" id="ARBA00007905"/>
    </source>
</evidence>
<dbReference type="EMBL" id="JAAOAO010000515">
    <property type="protein sequence ID" value="KAF5538271.1"/>
    <property type="molecule type" value="Genomic_DNA"/>
</dbReference>
<protein>
    <submittedName>
        <fullName evidence="5">NAD(P)H-dependent d-xylose reductase xyl1</fullName>
    </submittedName>
</protein>
<dbReference type="AlphaFoldDB" id="A0A8H5IK61"/>
<dbReference type="PANTHER" id="PTHR43827:SF3">
    <property type="entry name" value="NADP-DEPENDENT OXIDOREDUCTASE DOMAIN-CONTAINING PROTEIN"/>
    <property type="match status" value="1"/>
</dbReference>
<proteinExistence type="inferred from homology"/>
<evidence type="ECO:0000259" key="4">
    <source>
        <dbReference type="Pfam" id="PF00248"/>
    </source>
</evidence>
<dbReference type="PROSITE" id="PS00062">
    <property type="entry name" value="ALDOKETO_REDUCTASE_2"/>
    <property type="match status" value="1"/>
</dbReference>
<dbReference type="InterPro" id="IPR036812">
    <property type="entry name" value="NAD(P)_OxRdtase_dom_sf"/>
</dbReference>
<dbReference type="Gene3D" id="3.20.20.100">
    <property type="entry name" value="NADP-dependent oxidoreductase domain"/>
    <property type="match status" value="1"/>
</dbReference>
<evidence type="ECO:0000313" key="6">
    <source>
        <dbReference type="Proteomes" id="UP000574317"/>
    </source>
</evidence>
<organism evidence="5 6">
    <name type="scientific">Fusarium napiforme</name>
    <dbReference type="NCBI Taxonomy" id="42672"/>
    <lineage>
        <taxon>Eukaryota</taxon>
        <taxon>Fungi</taxon>
        <taxon>Dikarya</taxon>
        <taxon>Ascomycota</taxon>
        <taxon>Pezizomycotina</taxon>
        <taxon>Sordariomycetes</taxon>
        <taxon>Hypocreomycetidae</taxon>
        <taxon>Hypocreales</taxon>
        <taxon>Nectriaceae</taxon>
        <taxon>Fusarium</taxon>
        <taxon>Fusarium fujikuroi species complex</taxon>
    </lineage>
</organism>
<dbReference type="InterPro" id="IPR020471">
    <property type="entry name" value="AKR"/>
</dbReference>
<dbReference type="SUPFAM" id="SSF51430">
    <property type="entry name" value="NAD(P)-linked oxidoreductase"/>
    <property type="match status" value="1"/>
</dbReference>
<reference evidence="5 6" key="1">
    <citation type="submission" date="2020-05" db="EMBL/GenBank/DDBJ databases">
        <title>Identification and distribution of gene clusters putatively required for synthesis of sphingolipid metabolism inhibitors in phylogenetically diverse species of the filamentous fungus Fusarium.</title>
        <authorList>
            <person name="Kim H.-S."/>
            <person name="Busman M."/>
            <person name="Brown D.W."/>
            <person name="Divon H."/>
            <person name="Uhlig S."/>
            <person name="Proctor R.H."/>
        </authorList>
    </citation>
    <scope>NUCLEOTIDE SEQUENCE [LARGE SCALE GENOMIC DNA]</scope>
    <source>
        <strain evidence="5 6">NRRL 25196</strain>
    </source>
</reference>
<name>A0A8H5IK61_9HYPO</name>
<keyword evidence="3" id="KW-0560">Oxidoreductase</keyword>
<sequence>MNGQGTVKPANVPIRETWEALEEVVEQGIAKSIGVSNFQAQSLYDVQRYARRPISSLQIEHHPYLVQPDLIAMAQENDIAVTAYSSFGPQSFKELPGIFSKRAHGAEPLLESSLIKGVAGKYGKTPAQVLLRWATQRNIVVVPKSNNPSRLAQNLDVVSFDLSQEEIGSISALDRGLRFNDPGFYLPNFPLRIFA</sequence>
<evidence type="ECO:0000313" key="5">
    <source>
        <dbReference type="EMBL" id="KAF5538271.1"/>
    </source>
</evidence>
<dbReference type="GO" id="GO:0016616">
    <property type="term" value="F:oxidoreductase activity, acting on the CH-OH group of donors, NAD or NADP as acceptor"/>
    <property type="evidence" value="ECO:0007669"/>
    <property type="project" value="UniProtKB-ARBA"/>
</dbReference>
<evidence type="ECO:0000256" key="3">
    <source>
        <dbReference type="ARBA" id="ARBA00023002"/>
    </source>
</evidence>
<feature type="domain" description="NADP-dependent oxidoreductase" evidence="4">
    <location>
        <begin position="11"/>
        <end position="174"/>
    </location>
</feature>
<comment type="caution">
    <text evidence="5">The sequence shown here is derived from an EMBL/GenBank/DDBJ whole genome shotgun (WGS) entry which is preliminary data.</text>
</comment>
<gene>
    <name evidence="5" type="ORF">FNAPI_11161</name>
</gene>
<dbReference type="InterPro" id="IPR018170">
    <property type="entry name" value="Aldo/ket_reductase_CS"/>
</dbReference>
<evidence type="ECO:0000256" key="2">
    <source>
        <dbReference type="ARBA" id="ARBA00022857"/>
    </source>
</evidence>
<dbReference type="PROSITE" id="PS00063">
    <property type="entry name" value="ALDOKETO_REDUCTASE_3"/>
    <property type="match status" value="1"/>
</dbReference>